<accession>A0AAN6DTY1</accession>
<keyword evidence="9" id="KW-1185">Reference proteome</keyword>
<evidence type="ECO:0000256" key="6">
    <source>
        <dbReference type="SAM" id="MobiDB-lite"/>
    </source>
</evidence>
<keyword evidence="2" id="KW-0805">Transcription regulation</keyword>
<evidence type="ECO:0000256" key="2">
    <source>
        <dbReference type="ARBA" id="ARBA00023015"/>
    </source>
</evidence>
<dbReference type="InterPro" id="IPR001138">
    <property type="entry name" value="Zn2Cys6_DnaBD"/>
</dbReference>
<dbReference type="PROSITE" id="PS00463">
    <property type="entry name" value="ZN2_CY6_FUNGAL_1"/>
    <property type="match status" value="1"/>
</dbReference>
<keyword evidence="3" id="KW-0238">DNA-binding</keyword>
<dbReference type="GO" id="GO:0045944">
    <property type="term" value="P:positive regulation of transcription by RNA polymerase II"/>
    <property type="evidence" value="ECO:0007669"/>
    <property type="project" value="TreeGrafter"/>
</dbReference>
<dbReference type="InterPro" id="IPR021858">
    <property type="entry name" value="Fun_TF"/>
</dbReference>
<dbReference type="GO" id="GO:0000976">
    <property type="term" value="F:transcription cis-regulatory region binding"/>
    <property type="evidence" value="ECO:0007669"/>
    <property type="project" value="TreeGrafter"/>
</dbReference>
<feature type="region of interest" description="Disordered" evidence="6">
    <location>
        <begin position="315"/>
        <end position="334"/>
    </location>
</feature>
<dbReference type="Pfam" id="PF11951">
    <property type="entry name" value="Fungal_trans_2"/>
    <property type="match status" value="1"/>
</dbReference>
<evidence type="ECO:0000256" key="4">
    <source>
        <dbReference type="ARBA" id="ARBA00023163"/>
    </source>
</evidence>
<feature type="domain" description="Zn(2)-C6 fungal-type" evidence="7">
    <location>
        <begin position="24"/>
        <end position="54"/>
    </location>
</feature>
<evidence type="ECO:0000256" key="5">
    <source>
        <dbReference type="ARBA" id="ARBA00023242"/>
    </source>
</evidence>
<evidence type="ECO:0000256" key="3">
    <source>
        <dbReference type="ARBA" id="ARBA00023125"/>
    </source>
</evidence>
<organism evidence="8 9">
    <name type="scientific">Exophiala viscosa</name>
    <dbReference type="NCBI Taxonomy" id="2486360"/>
    <lineage>
        <taxon>Eukaryota</taxon>
        <taxon>Fungi</taxon>
        <taxon>Dikarya</taxon>
        <taxon>Ascomycota</taxon>
        <taxon>Pezizomycotina</taxon>
        <taxon>Eurotiomycetes</taxon>
        <taxon>Chaetothyriomycetidae</taxon>
        <taxon>Chaetothyriales</taxon>
        <taxon>Herpotrichiellaceae</taxon>
        <taxon>Exophiala</taxon>
    </lineage>
</organism>
<dbReference type="SUPFAM" id="SSF57701">
    <property type="entry name" value="Zn2/Cys6 DNA-binding domain"/>
    <property type="match status" value="1"/>
</dbReference>
<name>A0AAN6DTY1_9EURO</name>
<dbReference type="GO" id="GO:0000981">
    <property type="term" value="F:DNA-binding transcription factor activity, RNA polymerase II-specific"/>
    <property type="evidence" value="ECO:0007669"/>
    <property type="project" value="InterPro"/>
</dbReference>
<dbReference type="InterPro" id="IPR036864">
    <property type="entry name" value="Zn2-C6_fun-type_DNA-bd_sf"/>
</dbReference>
<evidence type="ECO:0000313" key="9">
    <source>
        <dbReference type="Proteomes" id="UP001203852"/>
    </source>
</evidence>
<keyword evidence="4" id="KW-0804">Transcription</keyword>
<dbReference type="Proteomes" id="UP001203852">
    <property type="component" value="Unassembled WGS sequence"/>
</dbReference>
<dbReference type="PROSITE" id="PS50048">
    <property type="entry name" value="ZN2_CY6_FUNGAL_2"/>
    <property type="match status" value="1"/>
</dbReference>
<gene>
    <name evidence="8" type="ORF">EDD36DRAFT_487837</name>
</gene>
<dbReference type="GO" id="GO:0008270">
    <property type="term" value="F:zinc ion binding"/>
    <property type="evidence" value="ECO:0007669"/>
    <property type="project" value="InterPro"/>
</dbReference>
<dbReference type="GO" id="GO:0005634">
    <property type="term" value="C:nucleus"/>
    <property type="evidence" value="ECO:0007669"/>
    <property type="project" value="UniProtKB-SubCell"/>
</dbReference>
<reference evidence="8" key="1">
    <citation type="journal article" date="2022" name="bioRxiv">
        <title>Deciphering the potential niche of two novel black yeast fungi from a biological soil crust based on their genomes, phenotypes, and melanin regulation.</title>
        <authorList>
            <consortium name="DOE Joint Genome Institute"/>
            <person name="Carr E.C."/>
            <person name="Barton Q."/>
            <person name="Grambo S."/>
            <person name="Sullivan M."/>
            <person name="Renfro C.M."/>
            <person name="Kuo A."/>
            <person name="Pangilinan J."/>
            <person name="Lipzen A."/>
            <person name="Keymanesh K."/>
            <person name="Savage E."/>
            <person name="Barry K."/>
            <person name="Grigoriev I.V."/>
            <person name="Riekhof W.R."/>
            <person name="Harris S.S."/>
        </authorList>
    </citation>
    <scope>NUCLEOTIDE SEQUENCE</scope>
    <source>
        <strain evidence="8">JF 03-4F</strain>
    </source>
</reference>
<comment type="caution">
    <text evidence="8">The sequence shown here is derived from an EMBL/GenBank/DDBJ whole genome shotgun (WGS) entry which is preliminary data.</text>
</comment>
<dbReference type="CDD" id="cd00067">
    <property type="entry name" value="GAL4"/>
    <property type="match status" value="1"/>
</dbReference>
<evidence type="ECO:0000313" key="8">
    <source>
        <dbReference type="EMBL" id="KAI1612750.1"/>
    </source>
</evidence>
<dbReference type="PANTHER" id="PTHR37534">
    <property type="entry name" value="TRANSCRIPTIONAL ACTIVATOR PROTEIN UGA3"/>
    <property type="match status" value="1"/>
</dbReference>
<comment type="subcellular location">
    <subcellularLocation>
        <location evidence="1">Nucleus</location>
    </subcellularLocation>
</comment>
<dbReference type="SMART" id="SM00066">
    <property type="entry name" value="GAL4"/>
    <property type="match status" value="1"/>
</dbReference>
<keyword evidence="5" id="KW-0539">Nucleus</keyword>
<dbReference type="AlphaFoldDB" id="A0AAN6DTY1"/>
<dbReference type="EMBL" id="MU404354">
    <property type="protein sequence ID" value="KAI1612750.1"/>
    <property type="molecule type" value="Genomic_DNA"/>
</dbReference>
<dbReference type="PANTHER" id="PTHR37534:SF49">
    <property type="entry name" value="LYSINE BIOSYNTHESIS REGULATORY PROTEIN LYS14"/>
    <property type="match status" value="1"/>
</dbReference>
<dbReference type="Gene3D" id="4.10.240.10">
    <property type="entry name" value="Zn(2)-C6 fungal-type DNA-binding domain"/>
    <property type="match status" value="1"/>
</dbReference>
<feature type="compositionally biased region" description="Low complexity" evidence="6">
    <location>
        <begin position="316"/>
        <end position="329"/>
    </location>
</feature>
<evidence type="ECO:0000256" key="1">
    <source>
        <dbReference type="ARBA" id="ARBA00004123"/>
    </source>
</evidence>
<sequence>MSSMSPATRAGDRRRLHYPRSRNGCLTCKRRKVRCDEQMPKCYHCRRLGLECEWKYHDPNTALLSEESGIGLFVETNDEPPQGGTRSGSAAIFDFSRPVTDPVEDLSLFQDNWFTDFNNLSPSGFSTQELGLVGIVLPSTQPPLQPRSAAGALEASLASQLSPILEPVENGPRSDSVQALLDRMADCSPMVRYAMTAFTAIQSDSASQKAKDYRQCYDKAANELSDRLHASTGPLTVDNDELRHVLATIFFLTYVDFLTDRLDLAHLHLANAHNVLQALEESAVGPIEQRIISWIRLLDARAAVAGGEGNLVNDTSPIASSSARSTSASEPHMSRDFAANTGPRETIYNMLCQPGIEFFQEVQTITGRIARIGHDRRSRGSVEDETEVMAIAANILKDLSSLYGRRPAILDHALSEAIGVDILAEPLTLAIRRSFQTYVANFYTCYIHLHRVAHRHLPRSNLVMTAIGRVKDIMHSMVNDGESIPVNMLWPLFMWGSEEDDEEESQWILKTMRSYRHAATNAGMAAELLQAVRTRQREAGLRVDISCVCLELFKCRFAII</sequence>
<evidence type="ECO:0000259" key="7">
    <source>
        <dbReference type="PROSITE" id="PS50048"/>
    </source>
</evidence>
<dbReference type="Pfam" id="PF00172">
    <property type="entry name" value="Zn_clus"/>
    <property type="match status" value="1"/>
</dbReference>
<protein>
    <submittedName>
        <fullName evidence="8">Fungal-specific transcription factor domain-containing protein</fullName>
    </submittedName>
</protein>
<proteinExistence type="predicted"/>